<evidence type="ECO:0000313" key="2">
    <source>
        <dbReference type="EMBL" id="RYO97606.1"/>
    </source>
</evidence>
<evidence type="ECO:0000313" key="3">
    <source>
        <dbReference type="Proteomes" id="UP000293360"/>
    </source>
</evidence>
<keyword evidence="1" id="KW-1133">Transmembrane helix</keyword>
<dbReference type="STRING" id="155417.A0A4Q4T4D1"/>
<protein>
    <submittedName>
        <fullName evidence="2">Uncharacterized protein</fullName>
    </submittedName>
</protein>
<evidence type="ECO:0000256" key="1">
    <source>
        <dbReference type="SAM" id="Phobius"/>
    </source>
</evidence>
<proteinExistence type="predicted"/>
<keyword evidence="1" id="KW-0472">Membrane</keyword>
<accession>A0A4Q4T4D1</accession>
<keyword evidence="1" id="KW-0812">Transmembrane</keyword>
<reference evidence="2 3" key="1">
    <citation type="submission" date="2018-06" db="EMBL/GenBank/DDBJ databases">
        <title>Complete Genomes of Monosporascus.</title>
        <authorList>
            <person name="Robinson A.J."/>
            <person name="Natvig D.O."/>
        </authorList>
    </citation>
    <scope>NUCLEOTIDE SEQUENCE [LARGE SCALE GENOMIC DNA]</scope>
    <source>
        <strain evidence="2 3">CBS 110550</strain>
    </source>
</reference>
<feature type="transmembrane region" description="Helical" evidence="1">
    <location>
        <begin position="31"/>
        <end position="52"/>
    </location>
</feature>
<sequence length="70" mass="7551">MPAINNAAIVARDTFSTLAKRQQNWAAQEPGVIVVFCIVFLVGCGLVGLWISKLISKRRAKKQAAMAAHA</sequence>
<organism evidence="2 3">
    <name type="scientific">Monosporascus ibericus</name>
    <dbReference type="NCBI Taxonomy" id="155417"/>
    <lineage>
        <taxon>Eukaryota</taxon>
        <taxon>Fungi</taxon>
        <taxon>Dikarya</taxon>
        <taxon>Ascomycota</taxon>
        <taxon>Pezizomycotina</taxon>
        <taxon>Sordariomycetes</taxon>
        <taxon>Xylariomycetidae</taxon>
        <taxon>Xylariales</taxon>
        <taxon>Xylariales incertae sedis</taxon>
        <taxon>Monosporascus</taxon>
    </lineage>
</organism>
<dbReference type="Proteomes" id="UP000293360">
    <property type="component" value="Unassembled WGS sequence"/>
</dbReference>
<gene>
    <name evidence="2" type="ORF">DL764_007280</name>
</gene>
<dbReference type="AlphaFoldDB" id="A0A4Q4T4D1"/>
<comment type="caution">
    <text evidence="2">The sequence shown here is derived from an EMBL/GenBank/DDBJ whole genome shotgun (WGS) entry which is preliminary data.</text>
</comment>
<dbReference type="OrthoDB" id="5402816at2759"/>
<keyword evidence="3" id="KW-1185">Reference proteome</keyword>
<name>A0A4Q4T4D1_9PEZI</name>
<dbReference type="EMBL" id="QJNU01000486">
    <property type="protein sequence ID" value="RYO97606.1"/>
    <property type="molecule type" value="Genomic_DNA"/>
</dbReference>